<dbReference type="Gene3D" id="3.40.50.1820">
    <property type="entry name" value="alpha/beta hydrolase"/>
    <property type="match status" value="1"/>
</dbReference>
<sequence>MYLINYGSPRVGNTEFANFINNANFGGIWRSANFADAVPLAPLRLPVFDYMHVGVSSIGIDESSNPPNPTFCGRDPSSECTFANLNPLTYEKNHIHYYDELIAFNVGRIGLSGR</sequence>
<protein>
    <submittedName>
        <fullName evidence="1">Uncharacterized protein</fullName>
    </submittedName>
</protein>
<proteinExistence type="predicted"/>
<dbReference type="SUPFAM" id="SSF53474">
    <property type="entry name" value="alpha/beta-Hydrolases"/>
    <property type="match status" value="1"/>
</dbReference>
<evidence type="ECO:0000313" key="1">
    <source>
        <dbReference type="EMBL" id="RKO83520.1"/>
    </source>
</evidence>
<dbReference type="InterPro" id="IPR029058">
    <property type="entry name" value="AB_hydrolase_fold"/>
</dbReference>
<gene>
    <name evidence="1" type="ORF">BDK51DRAFT_33464</name>
</gene>
<name>A0A4P9VYV8_9FUNG</name>
<organism evidence="1 2">
    <name type="scientific">Blyttiomyces helicus</name>
    <dbReference type="NCBI Taxonomy" id="388810"/>
    <lineage>
        <taxon>Eukaryota</taxon>
        <taxon>Fungi</taxon>
        <taxon>Fungi incertae sedis</taxon>
        <taxon>Chytridiomycota</taxon>
        <taxon>Chytridiomycota incertae sedis</taxon>
        <taxon>Chytridiomycetes</taxon>
        <taxon>Chytridiomycetes incertae sedis</taxon>
        <taxon>Blyttiomyces</taxon>
    </lineage>
</organism>
<dbReference type="Proteomes" id="UP000269721">
    <property type="component" value="Unassembled WGS sequence"/>
</dbReference>
<reference evidence="2" key="1">
    <citation type="journal article" date="2018" name="Nat. Microbiol.">
        <title>Leveraging single-cell genomics to expand the fungal tree of life.</title>
        <authorList>
            <person name="Ahrendt S.R."/>
            <person name="Quandt C.A."/>
            <person name="Ciobanu D."/>
            <person name="Clum A."/>
            <person name="Salamov A."/>
            <person name="Andreopoulos B."/>
            <person name="Cheng J.F."/>
            <person name="Woyke T."/>
            <person name="Pelin A."/>
            <person name="Henrissat B."/>
            <person name="Reynolds N.K."/>
            <person name="Benny G.L."/>
            <person name="Smith M.E."/>
            <person name="James T.Y."/>
            <person name="Grigoriev I.V."/>
        </authorList>
    </citation>
    <scope>NUCLEOTIDE SEQUENCE [LARGE SCALE GENOMIC DNA]</scope>
</reference>
<dbReference type="AlphaFoldDB" id="A0A4P9VYV8"/>
<keyword evidence="2" id="KW-1185">Reference proteome</keyword>
<evidence type="ECO:0000313" key="2">
    <source>
        <dbReference type="Proteomes" id="UP000269721"/>
    </source>
</evidence>
<dbReference type="EMBL" id="ML001140">
    <property type="protein sequence ID" value="RKO83520.1"/>
    <property type="molecule type" value="Genomic_DNA"/>
</dbReference>
<accession>A0A4P9VYV8</accession>